<keyword evidence="3" id="KW-1185">Reference proteome</keyword>
<dbReference type="OrthoDB" id="350573at2"/>
<dbReference type="InterPro" id="IPR004518">
    <property type="entry name" value="MazG-like_dom"/>
</dbReference>
<gene>
    <name evidence="2" type="ORF">THFILI_07455</name>
</gene>
<evidence type="ECO:0000259" key="1">
    <source>
        <dbReference type="Pfam" id="PF03819"/>
    </source>
</evidence>
<evidence type="ECO:0000313" key="3">
    <source>
        <dbReference type="Proteomes" id="UP000030364"/>
    </source>
</evidence>
<name>A0A0D6X9X4_THEFI</name>
<dbReference type="SUPFAM" id="SSF101386">
    <property type="entry name" value="all-alpha NTP pyrophosphatases"/>
    <property type="match status" value="1"/>
</dbReference>
<comment type="caution">
    <text evidence="2">The sequence shown here is derived from an EMBL/GenBank/DDBJ whole genome shotgun (WGS) entry which is preliminary data.</text>
</comment>
<reference evidence="2 3" key="1">
    <citation type="journal article" date="2015" name="Genome Announc.">
        <title>Draft Genome Sequence of the Thermophile Thermus filiformis ATCC 43280, Producer of Carotenoid-(Di)glucoside-Branched Fatty Acid (Di)esters and Source of Hyperthermostable Enzymes of Biotechnological Interest.</title>
        <authorList>
            <person name="Mandelli F."/>
            <person name="Oliveira Ramires B."/>
            <person name="Couger M.B."/>
            <person name="Paixao D.A."/>
            <person name="Camilo C.M."/>
            <person name="Polikarpov I."/>
            <person name="Prade R."/>
            <person name="Riano-Pachon D.M."/>
            <person name="Squina F.M."/>
        </authorList>
    </citation>
    <scope>NUCLEOTIDE SEQUENCE [LARGE SCALE GENOMIC DNA]</scope>
    <source>
        <strain evidence="2 3">ATCC 43280</strain>
    </source>
</reference>
<protein>
    <recommendedName>
        <fullName evidence="1">NTP pyrophosphohydrolase MazG-like domain-containing protein</fullName>
    </recommendedName>
</protein>
<dbReference type="Pfam" id="PF03819">
    <property type="entry name" value="MazG"/>
    <property type="match status" value="1"/>
</dbReference>
<dbReference type="InterPro" id="IPR011379">
    <property type="entry name" value="MazG-related_GP37"/>
</dbReference>
<dbReference type="Gene3D" id="1.10.287.1080">
    <property type="entry name" value="MazG-like"/>
    <property type="match status" value="1"/>
</dbReference>
<organism evidence="2 3">
    <name type="scientific">Thermus filiformis</name>
    <dbReference type="NCBI Taxonomy" id="276"/>
    <lineage>
        <taxon>Bacteria</taxon>
        <taxon>Thermotogati</taxon>
        <taxon>Deinococcota</taxon>
        <taxon>Deinococci</taxon>
        <taxon>Thermales</taxon>
        <taxon>Thermaceae</taxon>
        <taxon>Thermus</taxon>
    </lineage>
</organism>
<proteinExistence type="predicted"/>
<feature type="domain" description="NTP pyrophosphohydrolase MazG-like" evidence="1">
    <location>
        <begin position="28"/>
        <end position="96"/>
    </location>
</feature>
<dbReference type="Proteomes" id="UP000030364">
    <property type="component" value="Unassembled WGS sequence"/>
</dbReference>
<dbReference type="EMBL" id="JPSL02000039">
    <property type="protein sequence ID" value="KIX84540.1"/>
    <property type="molecule type" value="Genomic_DNA"/>
</dbReference>
<accession>A0A0D6X9X4</accession>
<dbReference type="RefSeq" id="WP_038063441.1">
    <property type="nucleotide sequence ID" value="NZ_JPSL02000039.1"/>
</dbReference>
<dbReference type="AlphaFoldDB" id="A0A0D6X9X4"/>
<evidence type="ECO:0000313" key="2">
    <source>
        <dbReference type="EMBL" id="KIX84540.1"/>
    </source>
</evidence>
<sequence length="108" mass="11618">MTLDEYQKEAEKTALYPEAYRTLYPALGLAGEAGEVANKVKKILRDHGGNLPPALREALLDELGDVLWYAALLARDLGASLEAVARANLAKLASRQARGVLGGEGDKR</sequence>
<dbReference type="CDD" id="cd11541">
    <property type="entry name" value="NTP-PPase_u4"/>
    <property type="match status" value="1"/>
</dbReference>
<dbReference type="STRING" id="276.THFILI_07455"/>
<dbReference type="PIRSF" id="PIRSF006639">
    <property type="entry name" value="UCP006639_pph"/>
    <property type="match status" value="1"/>
</dbReference>